<organism evidence="1 2">
    <name type="scientific">Diversispora eburnea</name>
    <dbReference type="NCBI Taxonomy" id="1213867"/>
    <lineage>
        <taxon>Eukaryota</taxon>
        <taxon>Fungi</taxon>
        <taxon>Fungi incertae sedis</taxon>
        <taxon>Mucoromycota</taxon>
        <taxon>Glomeromycotina</taxon>
        <taxon>Glomeromycetes</taxon>
        <taxon>Diversisporales</taxon>
        <taxon>Diversisporaceae</taxon>
        <taxon>Diversispora</taxon>
    </lineage>
</organism>
<sequence length="53" mass="6527">MLKHYTHYTTDYCELKNDYIPELEKIEVMLSNPCQELLEYQTPFRNTRFMAKH</sequence>
<keyword evidence="2" id="KW-1185">Reference proteome</keyword>
<accession>A0A9N8WPY2</accession>
<dbReference type="AlphaFoldDB" id="A0A9N8WPY2"/>
<proteinExistence type="predicted"/>
<gene>
    <name evidence="1" type="ORF">DEBURN_LOCUS4255</name>
</gene>
<comment type="caution">
    <text evidence="1">The sequence shown here is derived from an EMBL/GenBank/DDBJ whole genome shotgun (WGS) entry which is preliminary data.</text>
</comment>
<dbReference type="Proteomes" id="UP000789706">
    <property type="component" value="Unassembled WGS sequence"/>
</dbReference>
<dbReference type="EMBL" id="CAJVPK010000313">
    <property type="protein sequence ID" value="CAG8492551.1"/>
    <property type="molecule type" value="Genomic_DNA"/>
</dbReference>
<evidence type="ECO:0000313" key="2">
    <source>
        <dbReference type="Proteomes" id="UP000789706"/>
    </source>
</evidence>
<protein>
    <submittedName>
        <fullName evidence="1">10042_t:CDS:1</fullName>
    </submittedName>
</protein>
<reference evidence="1" key="1">
    <citation type="submission" date="2021-06" db="EMBL/GenBank/DDBJ databases">
        <authorList>
            <person name="Kallberg Y."/>
            <person name="Tangrot J."/>
            <person name="Rosling A."/>
        </authorList>
    </citation>
    <scope>NUCLEOTIDE SEQUENCE</scope>
    <source>
        <strain evidence="1">AZ414A</strain>
    </source>
</reference>
<evidence type="ECO:0000313" key="1">
    <source>
        <dbReference type="EMBL" id="CAG8492551.1"/>
    </source>
</evidence>
<name>A0A9N8WPY2_9GLOM</name>